<reference evidence="2" key="1">
    <citation type="submission" date="2014-09" db="EMBL/GenBank/DDBJ databases">
        <authorList>
            <person name="Mudge J."/>
            <person name="Ramaraj T."/>
            <person name="Lindquist I.E."/>
            <person name="Bharti A.K."/>
            <person name="Sundararajan A."/>
            <person name="Cameron C.T."/>
            <person name="Woodward J.E."/>
            <person name="May G.D."/>
            <person name="Brubaker C."/>
            <person name="Broadhvest J."/>
            <person name="Wilkins T.A."/>
        </authorList>
    </citation>
    <scope>NUCLEOTIDE SEQUENCE</scope>
    <source>
        <strain evidence="2">cv. AKA8401</strain>
    </source>
</reference>
<proteinExistence type="predicted"/>
<comment type="caution">
    <text evidence="1">The sequence shown here is derived from an EMBL/GenBank/DDBJ whole genome shotgun (WGS) entry which is preliminary data.</text>
</comment>
<organism evidence="1 2">
    <name type="scientific">Gossypium arboreum</name>
    <name type="common">Tree cotton</name>
    <name type="synonym">Gossypium nanking</name>
    <dbReference type="NCBI Taxonomy" id="29729"/>
    <lineage>
        <taxon>Eukaryota</taxon>
        <taxon>Viridiplantae</taxon>
        <taxon>Streptophyta</taxon>
        <taxon>Embryophyta</taxon>
        <taxon>Tracheophyta</taxon>
        <taxon>Spermatophyta</taxon>
        <taxon>Magnoliopsida</taxon>
        <taxon>eudicotyledons</taxon>
        <taxon>Gunneridae</taxon>
        <taxon>Pentapetalae</taxon>
        <taxon>rosids</taxon>
        <taxon>malvids</taxon>
        <taxon>Malvales</taxon>
        <taxon>Malvaceae</taxon>
        <taxon>Malvoideae</taxon>
        <taxon>Gossypium</taxon>
    </lineage>
</organism>
<name>A0A0B0MVK3_GOSAR</name>
<dbReference type="Proteomes" id="UP000032142">
    <property type="component" value="Unassembled WGS sequence"/>
</dbReference>
<evidence type="ECO:0000313" key="1">
    <source>
        <dbReference type="EMBL" id="KHG04770.1"/>
    </source>
</evidence>
<protein>
    <submittedName>
        <fullName evidence="1">Uncharacterized protein</fullName>
    </submittedName>
</protein>
<dbReference type="EMBL" id="JRRC01418036">
    <property type="protein sequence ID" value="KHG04770.1"/>
    <property type="molecule type" value="Genomic_DNA"/>
</dbReference>
<dbReference type="AlphaFoldDB" id="A0A0B0MVK3"/>
<evidence type="ECO:0000313" key="2">
    <source>
        <dbReference type="Proteomes" id="UP000032142"/>
    </source>
</evidence>
<accession>A0A0B0MVK3</accession>
<gene>
    <name evidence="1" type="ORF">F383_29353</name>
</gene>
<keyword evidence="2" id="KW-1185">Reference proteome</keyword>
<sequence>MSGMLALYDLCDYSSVLSNSEWFIRKKVNCVRICITS</sequence>